<organism evidence="1 2">
    <name type="scientific">Chaenocephalus aceratus</name>
    <name type="common">Blackfin icefish</name>
    <name type="synonym">Chaenichthys aceratus</name>
    <dbReference type="NCBI Taxonomy" id="36190"/>
    <lineage>
        <taxon>Eukaryota</taxon>
        <taxon>Metazoa</taxon>
        <taxon>Chordata</taxon>
        <taxon>Craniata</taxon>
        <taxon>Vertebrata</taxon>
        <taxon>Euteleostomi</taxon>
        <taxon>Actinopterygii</taxon>
        <taxon>Neopterygii</taxon>
        <taxon>Teleostei</taxon>
        <taxon>Neoteleostei</taxon>
        <taxon>Acanthomorphata</taxon>
        <taxon>Eupercaria</taxon>
        <taxon>Perciformes</taxon>
        <taxon>Notothenioidei</taxon>
        <taxon>Channichthyidae</taxon>
        <taxon>Chaenocephalus</taxon>
    </lineage>
</organism>
<keyword evidence="2" id="KW-1185">Reference proteome</keyword>
<proteinExistence type="predicted"/>
<evidence type="ECO:0000313" key="1">
    <source>
        <dbReference type="EMBL" id="KAI4822288.1"/>
    </source>
</evidence>
<protein>
    <submittedName>
        <fullName evidence="1">Uncharacterized protein</fullName>
    </submittedName>
</protein>
<dbReference type="EMBL" id="CM043792">
    <property type="protein sequence ID" value="KAI4822288.1"/>
    <property type="molecule type" value="Genomic_DNA"/>
</dbReference>
<comment type="caution">
    <text evidence="1">The sequence shown here is derived from an EMBL/GenBank/DDBJ whole genome shotgun (WGS) entry which is preliminary data.</text>
</comment>
<dbReference type="Proteomes" id="UP001057452">
    <property type="component" value="Chromosome 8"/>
</dbReference>
<name>A0ACB9X7J8_CHAAC</name>
<accession>A0ACB9X7J8</accession>
<evidence type="ECO:0000313" key="2">
    <source>
        <dbReference type="Proteomes" id="UP001057452"/>
    </source>
</evidence>
<reference evidence="1" key="1">
    <citation type="submission" date="2022-05" db="EMBL/GenBank/DDBJ databases">
        <title>Chromosome-level genome of Chaenocephalus aceratus.</title>
        <authorList>
            <person name="Park H."/>
        </authorList>
    </citation>
    <scope>NUCLEOTIDE SEQUENCE</scope>
    <source>
        <strain evidence="1">KU_202001</strain>
    </source>
</reference>
<gene>
    <name evidence="1" type="ORF">KUCAC02_007842</name>
</gene>
<sequence>MNTVHLKLRTFTLVFIKGKALSAAVTRCEFTLHRTFFQLFRTMATNYSHNPETTQLRGPKKAKHKEPLRRVKTKESRGKRVDVHGPATVYLQVVGAGSRDNAASLYVFSDYNRYLFNCGEGTQRLMQEHKLKAARLDNIFLTRMSWENVGGLSGMILTLKDTGVPECVLSGPPQLENYVKAIKSFSGPLEDIKLSVRPYTEEMYTDETMTVYQVPIFAQLKGDDRSLSPKSGRSSPSSSPPSPRIDDSYSNSRGDSPGERRNATRDKSLVVSYVCKLHPKKGNFLVAQARELGLPVGTSVIGPLIASLKCGKSVMYEGKEIQPEQVCTPADPGPTFIIIECPSEDFIEAVCSNQQMRRYQTGGTEDSAVMVVHMTPECVLKTDQYRKWMERFPSTTEHLILNEHNCTVHNVRSHKIQAQLNMIHPEIFPELKTFKTKEARQALHVSSVRAQCLLKFQLRPVMGWQRDAIPSCNTEEFVKEASEVPNFLEEVDKCREICSTAAAQRSGQREKSFEVVFLGTGSALPMKIRNVSGTLVNISPSQSLMLDCGEGTFGQLCRHYGDAVDQALSKISTVFISHLHADHHTGLLMLLYQRERALTALGKPFTPVFLVAPLQIMYWLNKYHDYCQEILHHINSRHAQCITVRTPSPAASHTRQAGSWPSPATPCPATPSCRSERMQPC</sequence>